<dbReference type="EMBL" id="CAMXCT030002455">
    <property type="protein sequence ID" value="CAL4785584.1"/>
    <property type="molecule type" value="Genomic_DNA"/>
</dbReference>
<dbReference type="EMBL" id="CAMXCT010002455">
    <property type="protein sequence ID" value="CAI3998272.1"/>
    <property type="molecule type" value="Genomic_DNA"/>
</dbReference>
<evidence type="ECO:0000313" key="2">
    <source>
        <dbReference type="EMBL" id="CAI3998272.1"/>
    </source>
</evidence>
<keyword evidence="4" id="KW-1185">Reference proteome</keyword>
<feature type="region of interest" description="Disordered" evidence="1">
    <location>
        <begin position="353"/>
        <end position="412"/>
    </location>
</feature>
<dbReference type="Proteomes" id="UP001152797">
    <property type="component" value="Unassembled WGS sequence"/>
</dbReference>
<dbReference type="OrthoDB" id="428484at2759"/>
<name>A0A9P1G5P9_9DINO</name>
<reference evidence="3" key="2">
    <citation type="submission" date="2024-04" db="EMBL/GenBank/DDBJ databases">
        <authorList>
            <person name="Chen Y."/>
            <person name="Shah S."/>
            <person name="Dougan E. K."/>
            <person name="Thang M."/>
            <person name="Chan C."/>
        </authorList>
    </citation>
    <scope>NUCLEOTIDE SEQUENCE [LARGE SCALE GENOMIC DNA]</scope>
</reference>
<evidence type="ECO:0000313" key="4">
    <source>
        <dbReference type="Proteomes" id="UP001152797"/>
    </source>
</evidence>
<gene>
    <name evidence="2" type="ORF">C1SCF055_LOCUS24585</name>
</gene>
<feature type="region of interest" description="Disordered" evidence="1">
    <location>
        <begin position="299"/>
        <end position="322"/>
    </location>
</feature>
<evidence type="ECO:0000256" key="1">
    <source>
        <dbReference type="SAM" id="MobiDB-lite"/>
    </source>
</evidence>
<reference evidence="2" key="1">
    <citation type="submission" date="2022-10" db="EMBL/GenBank/DDBJ databases">
        <authorList>
            <person name="Chen Y."/>
            <person name="Dougan E. K."/>
            <person name="Chan C."/>
            <person name="Rhodes N."/>
            <person name="Thang M."/>
        </authorList>
    </citation>
    <scope>NUCLEOTIDE SEQUENCE</scope>
</reference>
<accession>A0A9P1G5P9</accession>
<dbReference type="EMBL" id="CAMXCT020002455">
    <property type="protein sequence ID" value="CAL1151647.1"/>
    <property type="molecule type" value="Genomic_DNA"/>
</dbReference>
<dbReference type="AlphaFoldDB" id="A0A9P1G5P9"/>
<feature type="compositionally biased region" description="Basic residues" evidence="1">
    <location>
        <begin position="353"/>
        <end position="367"/>
    </location>
</feature>
<organism evidence="2">
    <name type="scientific">Cladocopium goreaui</name>
    <dbReference type="NCBI Taxonomy" id="2562237"/>
    <lineage>
        <taxon>Eukaryota</taxon>
        <taxon>Sar</taxon>
        <taxon>Alveolata</taxon>
        <taxon>Dinophyceae</taxon>
        <taxon>Suessiales</taxon>
        <taxon>Symbiodiniaceae</taxon>
        <taxon>Cladocopium</taxon>
    </lineage>
</organism>
<sequence>MTCPVEDQAAVPDAGDGVHVSVAESVYTREWLLSVRAFVPVTDDDQVCLKSLHITPDASPCSMSNDFSPKFGTLEGNVPGLSFEMKKLSPKVVPPTAALMVTPAEKAAMQEMIFASLQKDIEQATALALASDETLPARAGWGKGGDPSQLLNRIRRAPGRSVPLATLVDEAPLDLKLLLQDAEAFATWLRHRTGLLQVKGLAGDEYVTWAGSTKESAEESHEFAFNPQASEFNPWMYGDECNYDFDPSEYMTVEEAAKMYYGEGQDGDYGLLGPDCIDFALPGEMLGDTVQGVDDVEEVPLSAIGPPPGLSEEAEEPPKDKDTTEAVIFGALNPKAAEFHPTAFLAEYDKARKVGPKSHKAKSRRVASRPCAIPEEPITGSSETASGGEDPATVYEESTSGEDEEHEVPKHA</sequence>
<protein>
    <submittedName>
        <fullName evidence="2">Uncharacterized protein</fullName>
    </submittedName>
</protein>
<proteinExistence type="predicted"/>
<evidence type="ECO:0000313" key="3">
    <source>
        <dbReference type="EMBL" id="CAL1151647.1"/>
    </source>
</evidence>
<comment type="caution">
    <text evidence="2">The sequence shown here is derived from an EMBL/GenBank/DDBJ whole genome shotgun (WGS) entry which is preliminary data.</text>
</comment>